<comment type="similarity">
    <text evidence="5">Belongs to the major facilitator superfamily. Phthalate permease family.</text>
</comment>
<gene>
    <name evidence="8" type="ORF">ETEE_3381</name>
</gene>
<dbReference type="Gene3D" id="1.20.1250.20">
    <property type="entry name" value="MFS general substrate transporter like domains"/>
    <property type="match status" value="2"/>
</dbReference>
<dbReference type="InterPro" id="IPR011701">
    <property type="entry name" value="MFS"/>
</dbReference>
<reference evidence="8 9" key="1">
    <citation type="journal article" date="2012" name="PLoS ONE">
        <title>Edwardsiella comparative phylogenomics reveal the new intra/inter-species taxonomic relationships, virulence evolution and niche adaptation mechanisms.</title>
        <authorList>
            <person name="Yang M."/>
            <person name="Lv Y."/>
            <person name="Xiao J."/>
            <person name="Wu H."/>
            <person name="Zheng H."/>
            <person name="Liu Q."/>
            <person name="Zhang Y."/>
            <person name="Wang Q."/>
        </authorList>
    </citation>
    <scope>NUCLEOTIDE SEQUENCE [LARGE SCALE GENOMIC DNA]</scope>
    <source>
        <strain evidence="9">080813</strain>
    </source>
</reference>
<dbReference type="PROSITE" id="PS50850">
    <property type="entry name" value="MFS"/>
    <property type="match status" value="1"/>
</dbReference>
<keyword evidence="4 6" id="KW-0472">Membrane</keyword>
<evidence type="ECO:0000256" key="4">
    <source>
        <dbReference type="ARBA" id="ARBA00023136"/>
    </source>
</evidence>
<keyword evidence="3 6" id="KW-1133">Transmembrane helix</keyword>
<feature type="transmembrane region" description="Helical" evidence="6">
    <location>
        <begin position="306"/>
        <end position="324"/>
    </location>
</feature>
<dbReference type="Pfam" id="PF07690">
    <property type="entry name" value="MFS_1"/>
    <property type="match status" value="2"/>
</dbReference>
<evidence type="ECO:0000313" key="9">
    <source>
        <dbReference type="Proteomes" id="UP000028681"/>
    </source>
</evidence>
<accession>A0A076LTH4</accession>
<feature type="transmembrane region" description="Helical" evidence="6">
    <location>
        <begin position="231"/>
        <end position="257"/>
    </location>
</feature>
<dbReference type="InterPro" id="IPR050382">
    <property type="entry name" value="MFS_Na/Anion_cotransporter"/>
</dbReference>
<feature type="transmembrane region" description="Helical" evidence="6">
    <location>
        <begin position="78"/>
        <end position="97"/>
    </location>
</feature>
<keyword evidence="2 6" id="KW-0812">Transmembrane</keyword>
<feature type="transmembrane region" description="Helical" evidence="6">
    <location>
        <begin position="169"/>
        <end position="187"/>
    </location>
</feature>
<dbReference type="CDD" id="cd17319">
    <property type="entry name" value="MFS_ExuT_GudP_like"/>
    <property type="match status" value="1"/>
</dbReference>
<dbReference type="GO" id="GO:0016020">
    <property type="term" value="C:membrane"/>
    <property type="evidence" value="ECO:0007669"/>
    <property type="project" value="UniProtKB-SubCell"/>
</dbReference>
<evidence type="ECO:0000256" key="3">
    <source>
        <dbReference type="ARBA" id="ARBA00022989"/>
    </source>
</evidence>
<feature type="transmembrane region" description="Helical" evidence="6">
    <location>
        <begin position="49"/>
        <end position="71"/>
    </location>
</feature>
<feature type="transmembrane region" description="Helical" evidence="6">
    <location>
        <begin position="103"/>
        <end position="125"/>
    </location>
</feature>
<dbReference type="InterPro" id="IPR036259">
    <property type="entry name" value="MFS_trans_sf"/>
</dbReference>
<feature type="transmembrane region" description="Helical" evidence="6">
    <location>
        <begin position="371"/>
        <end position="390"/>
    </location>
</feature>
<protein>
    <submittedName>
        <fullName evidence="8">Hexuronate transporter</fullName>
    </submittedName>
</protein>
<dbReference type="HOGENOM" id="CLU_001265_5_1_6"/>
<dbReference type="PANTHER" id="PTHR11662">
    <property type="entry name" value="SOLUTE CARRIER FAMILY 17"/>
    <property type="match status" value="1"/>
</dbReference>
<evidence type="ECO:0000256" key="1">
    <source>
        <dbReference type="ARBA" id="ARBA00004141"/>
    </source>
</evidence>
<dbReference type="GeneID" id="33940826"/>
<dbReference type="AlphaFoldDB" id="A0A076LTH4"/>
<evidence type="ECO:0000256" key="5">
    <source>
        <dbReference type="ARBA" id="ARBA00038514"/>
    </source>
</evidence>
<sequence length="423" mass="46942">MKKKHILGLRWWIIGLVTLAVILNYLDRSALAVAMPTIKDDIGLTTQEYSYIVAAFQGAYMIMQPIAGYILDILGSRIGYAVFAILWSLSCMIHAFATGWISLAFFRTLLGLSESAVIPASMKVVSEWFPDKEKSVATGWFNSGTSIGAMIAPPLVIWCILTYSWQEAFVIVGGLGFIWVIIWLMFYRDVQKHTRLSPDEKHYIISGQTLAVDEKNGIKTSWRNMLRKKNLWVLMSTRFLIAPAWATFTFWIPIYLATVRGMSLKEIALFAWMPFLAADLGSIIGGYLCPFFVNRFKTSIITSRKLVVLIGSLLMFAPACIGLVTDKYMAVALFCIGGFAHQAISGALITLSSDIFPKNEVATASGWTGSAAWLSQACFSLVIGAAVTTIGYDPLFVSLAFFDVLAAIILWKYISSPFKQQEI</sequence>
<dbReference type="RefSeq" id="WP_034165786.1">
    <property type="nucleotide sequence ID" value="NZ_CP006664.1"/>
</dbReference>
<proteinExistence type="inferred from homology"/>
<dbReference type="Proteomes" id="UP000028681">
    <property type="component" value="Chromosome"/>
</dbReference>
<feature type="transmembrane region" description="Helical" evidence="6">
    <location>
        <begin position="7"/>
        <end position="26"/>
    </location>
</feature>
<dbReference type="EMBL" id="CP006664">
    <property type="protein sequence ID" value="AIJ09803.1"/>
    <property type="molecule type" value="Genomic_DNA"/>
</dbReference>
<evidence type="ECO:0000256" key="2">
    <source>
        <dbReference type="ARBA" id="ARBA00022692"/>
    </source>
</evidence>
<name>A0A076LTH4_9GAMM</name>
<dbReference type="PANTHER" id="PTHR11662:SF285">
    <property type="entry name" value="HEXURONATE TRANSPORTER"/>
    <property type="match status" value="1"/>
</dbReference>
<dbReference type="KEGG" id="ete:ETEE_3381"/>
<evidence type="ECO:0000313" key="8">
    <source>
        <dbReference type="EMBL" id="AIJ09803.1"/>
    </source>
</evidence>
<comment type="subcellular location">
    <subcellularLocation>
        <location evidence="1">Membrane</location>
        <topology evidence="1">Multi-pass membrane protein</topology>
    </subcellularLocation>
</comment>
<dbReference type="SUPFAM" id="SSF103473">
    <property type="entry name" value="MFS general substrate transporter"/>
    <property type="match status" value="1"/>
</dbReference>
<organism evidence="8 9">
    <name type="scientific">Edwardsiella anguillarum ET080813</name>
    <dbReference type="NCBI Taxonomy" id="667120"/>
    <lineage>
        <taxon>Bacteria</taxon>
        <taxon>Pseudomonadati</taxon>
        <taxon>Pseudomonadota</taxon>
        <taxon>Gammaproteobacteria</taxon>
        <taxon>Enterobacterales</taxon>
        <taxon>Hafniaceae</taxon>
        <taxon>Edwardsiella</taxon>
    </lineage>
</organism>
<dbReference type="InterPro" id="IPR020846">
    <property type="entry name" value="MFS_dom"/>
</dbReference>
<feature type="domain" description="Major facilitator superfamily (MFS) profile" evidence="7">
    <location>
        <begin position="13"/>
        <end position="418"/>
    </location>
</feature>
<evidence type="ECO:0000256" key="6">
    <source>
        <dbReference type="SAM" id="Phobius"/>
    </source>
</evidence>
<feature type="transmembrane region" description="Helical" evidence="6">
    <location>
        <begin position="396"/>
        <end position="414"/>
    </location>
</feature>
<feature type="transmembrane region" description="Helical" evidence="6">
    <location>
        <begin position="269"/>
        <end position="294"/>
    </location>
</feature>
<feature type="transmembrane region" description="Helical" evidence="6">
    <location>
        <begin position="330"/>
        <end position="351"/>
    </location>
</feature>
<dbReference type="GO" id="GO:0015134">
    <property type="term" value="F:hexuronate transmembrane transporter activity"/>
    <property type="evidence" value="ECO:0007669"/>
    <property type="project" value="TreeGrafter"/>
</dbReference>
<evidence type="ECO:0000259" key="7">
    <source>
        <dbReference type="PROSITE" id="PS50850"/>
    </source>
</evidence>
<feature type="transmembrane region" description="Helical" evidence="6">
    <location>
        <begin position="137"/>
        <end position="163"/>
    </location>
</feature>